<comment type="similarity">
    <text evidence="1">Belongs to the protein kinase superfamily. ADCK protein kinase family.</text>
</comment>
<dbReference type="GO" id="GO:0005739">
    <property type="term" value="C:mitochondrion"/>
    <property type="evidence" value="ECO:0007669"/>
    <property type="project" value="TreeGrafter"/>
</dbReference>
<gene>
    <name evidence="3" type="ORF">BJ684DRAFT_8337</name>
</gene>
<feature type="domain" description="ABC1 atypical kinase-like" evidence="2">
    <location>
        <begin position="131"/>
        <end position="340"/>
    </location>
</feature>
<keyword evidence="3" id="KW-0808">Transferase</keyword>
<dbReference type="InterPro" id="IPR044095">
    <property type="entry name" value="ADCK2_dom"/>
</dbReference>
<reference evidence="4" key="1">
    <citation type="journal article" date="2018" name="Nat. Microbiol.">
        <title>Leveraging single-cell genomics to expand the fungal tree of life.</title>
        <authorList>
            <person name="Ahrendt S.R."/>
            <person name="Quandt C.A."/>
            <person name="Ciobanu D."/>
            <person name="Clum A."/>
            <person name="Salamov A."/>
            <person name="Andreopoulos B."/>
            <person name="Cheng J.F."/>
            <person name="Woyke T."/>
            <person name="Pelin A."/>
            <person name="Henrissat B."/>
            <person name="Reynolds N.K."/>
            <person name="Benny G.L."/>
            <person name="Smith M.E."/>
            <person name="James T.Y."/>
            <person name="Grigoriev I.V."/>
        </authorList>
    </citation>
    <scope>NUCLEOTIDE SEQUENCE [LARGE SCALE GENOMIC DNA]</scope>
</reference>
<dbReference type="SUPFAM" id="SSF56112">
    <property type="entry name" value="Protein kinase-like (PK-like)"/>
    <property type="match status" value="1"/>
</dbReference>
<organism evidence="3 4">
    <name type="scientific">Piptocephalis cylindrospora</name>
    <dbReference type="NCBI Taxonomy" id="1907219"/>
    <lineage>
        <taxon>Eukaryota</taxon>
        <taxon>Fungi</taxon>
        <taxon>Fungi incertae sedis</taxon>
        <taxon>Zoopagomycota</taxon>
        <taxon>Zoopagomycotina</taxon>
        <taxon>Zoopagomycetes</taxon>
        <taxon>Zoopagales</taxon>
        <taxon>Piptocephalidaceae</taxon>
        <taxon>Piptocephalis</taxon>
    </lineage>
</organism>
<dbReference type="AlphaFoldDB" id="A0A4P9Y689"/>
<dbReference type="InterPro" id="IPR052402">
    <property type="entry name" value="ADCK_kinase"/>
</dbReference>
<dbReference type="PANTHER" id="PTHR45890:SF1">
    <property type="entry name" value="AARF DOMAIN CONTAINING KINASE 2"/>
    <property type="match status" value="1"/>
</dbReference>
<dbReference type="Pfam" id="PF03109">
    <property type="entry name" value="ABC1"/>
    <property type="match status" value="1"/>
</dbReference>
<evidence type="ECO:0000259" key="2">
    <source>
        <dbReference type="Pfam" id="PF03109"/>
    </source>
</evidence>
<dbReference type="Proteomes" id="UP000267251">
    <property type="component" value="Unassembled WGS sequence"/>
</dbReference>
<proteinExistence type="inferred from homology"/>
<dbReference type="InterPro" id="IPR004147">
    <property type="entry name" value="ABC1_dom"/>
</dbReference>
<evidence type="ECO:0000313" key="3">
    <source>
        <dbReference type="EMBL" id="RKP14588.1"/>
    </source>
</evidence>
<dbReference type="InterPro" id="IPR011009">
    <property type="entry name" value="Kinase-like_dom_sf"/>
</dbReference>
<dbReference type="EMBL" id="KZ987815">
    <property type="protein sequence ID" value="RKP14588.1"/>
    <property type="molecule type" value="Genomic_DNA"/>
</dbReference>
<accession>A0A4P9Y689</accession>
<dbReference type="GO" id="GO:0016301">
    <property type="term" value="F:kinase activity"/>
    <property type="evidence" value="ECO:0007669"/>
    <property type="project" value="UniProtKB-KW"/>
</dbReference>
<dbReference type="OrthoDB" id="1290869at2759"/>
<protein>
    <submittedName>
        <fullName evidence="3">Atypical/ABC1/ABC1-C protein kinase</fullName>
    </submittedName>
</protein>
<evidence type="ECO:0000313" key="4">
    <source>
        <dbReference type="Proteomes" id="UP000267251"/>
    </source>
</evidence>
<sequence>MDSASAAPLPLQIPVPSPEHSVPTYPKHFIVRVLHALRRFLETRILEPILTLTRAIHLIILLSPILFLSPIALSGSRDRNAYGQERSGTLWWYDIIVGQMQRAGPTFIKLAQWAATRTDLFPIELCRRLSRLHSRAQAHPFHETRALVEAAFGGKTLEELFSSFDPEPLGVGAIAQVYKATFRKESLPHTLPCTVAIKVLHPGAEEQVQRDLRLMSILAHGISLIPGCSWLALPDEVDVFGEMMRAQLDLRIEAEHLQRFKEGFKYRYEIHFPKSFSGLTESNVLVEEYVEGIPMRKFLESSGTSYDRAISGIGLDAFLHMLIIDNFVHADLHPGNIIVQLVPPPPPLIYLRRRFASYFNLAPPTTPMDREAVHRLSDLKDDDAALQEELNRLWRKGYLPQLVFLDAGLVTELDEKNRRNFLDLFQAVAEFDGYRAGTLMVERCQSPELAIEPEEFARGVQGLVERVRDQTMSLSQVHIADILTVIMHLVREHHVRLAGDFVNVFVSILILEGIGRRLNPDLDLLKVALPILRDVGRVRAEQGLLEGAKDRVLPGREVLWGAGLFLRLWVWMETVQWVSVQWGGREELRISDLFVPDV</sequence>
<dbReference type="PANTHER" id="PTHR45890">
    <property type="entry name" value="AARF DOMAIN CONTAINING KINASE 2 (PREDICTED)"/>
    <property type="match status" value="1"/>
</dbReference>
<keyword evidence="4" id="KW-1185">Reference proteome</keyword>
<dbReference type="CDD" id="cd13971">
    <property type="entry name" value="ADCK2-like"/>
    <property type="match status" value="1"/>
</dbReference>
<keyword evidence="3" id="KW-0418">Kinase</keyword>
<name>A0A4P9Y689_9FUNG</name>
<evidence type="ECO:0000256" key="1">
    <source>
        <dbReference type="ARBA" id="ARBA00009670"/>
    </source>
</evidence>